<protein>
    <recommendedName>
        <fullName evidence="3">DDE-1 domain-containing protein</fullName>
    </recommendedName>
</protein>
<accession>A0ABQ9ECB5</accession>
<organism evidence="1 2">
    <name type="scientific">Tegillarca granosa</name>
    <name type="common">Malaysian cockle</name>
    <name type="synonym">Anadara granosa</name>
    <dbReference type="NCBI Taxonomy" id="220873"/>
    <lineage>
        <taxon>Eukaryota</taxon>
        <taxon>Metazoa</taxon>
        <taxon>Spiralia</taxon>
        <taxon>Lophotrochozoa</taxon>
        <taxon>Mollusca</taxon>
        <taxon>Bivalvia</taxon>
        <taxon>Autobranchia</taxon>
        <taxon>Pteriomorphia</taxon>
        <taxon>Arcoida</taxon>
        <taxon>Arcoidea</taxon>
        <taxon>Arcidae</taxon>
        <taxon>Tegillarca</taxon>
    </lineage>
</organism>
<dbReference type="Proteomes" id="UP001217089">
    <property type="component" value="Unassembled WGS sequence"/>
</dbReference>
<dbReference type="EMBL" id="JARBDR010000918">
    <property type="protein sequence ID" value="KAJ8301135.1"/>
    <property type="molecule type" value="Genomic_DNA"/>
</dbReference>
<evidence type="ECO:0000313" key="2">
    <source>
        <dbReference type="Proteomes" id="UP001217089"/>
    </source>
</evidence>
<name>A0ABQ9ECB5_TEGGR</name>
<evidence type="ECO:0008006" key="3">
    <source>
        <dbReference type="Google" id="ProtNLM"/>
    </source>
</evidence>
<evidence type="ECO:0000313" key="1">
    <source>
        <dbReference type="EMBL" id="KAJ8301135.1"/>
    </source>
</evidence>
<reference evidence="1 2" key="1">
    <citation type="submission" date="2022-12" db="EMBL/GenBank/DDBJ databases">
        <title>Chromosome-level genome of Tegillarca granosa.</title>
        <authorList>
            <person name="Kim J."/>
        </authorList>
    </citation>
    <scope>NUCLEOTIDE SEQUENCE [LARGE SCALE GENOMIC DNA]</scope>
    <source>
        <strain evidence="1">Teg-2019</strain>
        <tissue evidence="1">Adductor muscle</tissue>
    </source>
</reference>
<keyword evidence="2" id="KW-1185">Reference proteome</keyword>
<comment type="caution">
    <text evidence="1">The sequence shown here is derived from an EMBL/GenBank/DDBJ whole genome shotgun (WGS) entry which is preliminary data.</text>
</comment>
<proteinExistence type="predicted"/>
<gene>
    <name evidence="1" type="ORF">KUTeg_020122</name>
</gene>
<sequence>MDGTISATGCSNTDIFRQYIKNHFVKFLPTRQPGQHLLVLFDGHISHIAIDINDWFEAKNIREKSTPLRDGTEFHKAIHK</sequence>